<dbReference type="GO" id="GO:0050136">
    <property type="term" value="F:NADH dehydrogenase (quinone) (non-electrogenic) activity"/>
    <property type="evidence" value="ECO:0007669"/>
    <property type="project" value="UniProtKB-UniRule"/>
</dbReference>
<dbReference type="NCBIfam" id="TIGR01770">
    <property type="entry name" value="NDH_I_N"/>
    <property type="match status" value="1"/>
</dbReference>
<evidence type="ECO:0000256" key="7">
    <source>
        <dbReference type="RuleBase" id="RU000320"/>
    </source>
</evidence>
<keyword evidence="4 6" id="KW-1133">Transmembrane helix</keyword>
<evidence type="ECO:0000256" key="5">
    <source>
        <dbReference type="ARBA" id="ARBA00023136"/>
    </source>
</evidence>
<dbReference type="GO" id="GO:0048038">
    <property type="term" value="F:quinone binding"/>
    <property type="evidence" value="ECO:0007669"/>
    <property type="project" value="UniProtKB-KW"/>
</dbReference>
<proteinExistence type="inferred from homology"/>
<dbReference type="GO" id="GO:0042773">
    <property type="term" value="P:ATP synthesis coupled electron transport"/>
    <property type="evidence" value="ECO:0007669"/>
    <property type="project" value="InterPro"/>
</dbReference>
<comment type="caution">
    <text evidence="10">The sequence shown here is derived from an EMBL/GenBank/DDBJ whole genome shotgun (WGS) entry which is preliminary data.</text>
</comment>
<evidence type="ECO:0000313" key="11">
    <source>
        <dbReference type="Proteomes" id="UP000050501"/>
    </source>
</evidence>
<evidence type="ECO:0000256" key="2">
    <source>
        <dbReference type="ARBA" id="ARBA00022475"/>
    </source>
</evidence>
<feature type="transmembrane region" description="Helical" evidence="6">
    <location>
        <begin position="406"/>
        <end position="427"/>
    </location>
</feature>
<feature type="transmembrane region" description="Helical" evidence="6">
    <location>
        <begin position="447"/>
        <end position="465"/>
    </location>
</feature>
<feature type="transmembrane region" description="Helical" evidence="6">
    <location>
        <begin position="201"/>
        <end position="220"/>
    </location>
</feature>
<keyword evidence="11" id="KW-1185">Reference proteome</keyword>
<feature type="transmembrane region" description="Helical" evidence="6">
    <location>
        <begin position="241"/>
        <end position="265"/>
    </location>
</feature>
<feature type="transmembrane region" description="Helical" evidence="6">
    <location>
        <begin position="36"/>
        <end position="54"/>
    </location>
</feature>
<evidence type="ECO:0000259" key="8">
    <source>
        <dbReference type="Pfam" id="PF00361"/>
    </source>
</evidence>
<feature type="transmembrane region" description="Helical" evidence="6">
    <location>
        <begin position="104"/>
        <end position="121"/>
    </location>
</feature>
<dbReference type="AlphaFoldDB" id="A0A0P6XWN7"/>
<dbReference type="RefSeq" id="WP_062417366.1">
    <property type="nucleotide sequence ID" value="NZ_DF967974.1"/>
</dbReference>
<reference evidence="10 11" key="1">
    <citation type="submission" date="2015-07" db="EMBL/GenBank/DDBJ databases">
        <title>Genome sequence of Levilinea saccharolytica DSM 16555.</title>
        <authorList>
            <person name="Hemp J."/>
            <person name="Ward L.M."/>
            <person name="Pace L.A."/>
            <person name="Fischer W.W."/>
        </authorList>
    </citation>
    <scope>NUCLEOTIDE SEQUENCE [LARGE SCALE GENOMIC DNA]</scope>
    <source>
        <strain evidence="10 11">KIBI-1</strain>
    </source>
</reference>
<comment type="subunit">
    <text evidence="6">NDH-1 is composed of 14 different subunits. Subunits NuoA, H, J, K, L, M, N constitute the membrane sector of the complex.</text>
</comment>
<keyword evidence="2 6" id="KW-1003">Cell membrane</keyword>
<feature type="transmembrane region" description="Helical" evidence="6">
    <location>
        <begin position="160"/>
        <end position="181"/>
    </location>
</feature>
<keyword evidence="6" id="KW-0520">NAD</keyword>
<dbReference type="OrthoDB" id="9807568at2"/>
<keyword evidence="6" id="KW-0874">Quinone</keyword>
<dbReference type="Proteomes" id="UP000050501">
    <property type="component" value="Unassembled WGS sequence"/>
</dbReference>
<organism evidence="10 11">
    <name type="scientific">Levilinea saccharolytica</name>
    <dbReference type="NCBI Taxonomy" id="229921"/>
    <lineage>
        <taxon>Bacteria</taxon>
        <taxon>Bacillati</taxon>
        <taxon>Chloroflexota</taxon>
        <taxon>Anaerolineae</taxon>
        <taxon>Anaerolineales</taxon>
        <taxon>Anaerolineaceae</taxon>
        <taxon>Levilinea</taxon>
    </lineage>
</organism>
<dbReference type="Pfam" id="PF00361">
    <property type="entry name" value="Proton_antipo_M"/>
    <property type="match status" value="1"/>
</dbReference>
<keyword evidence="6" id="KW-1278">Translocase</keyword>
<dbReference type="EC" id="7.1.1.-" evidence="6"/>
<gene>
    <name evidence="6" type="primary">nuoN</name>
    <name evidence="9" type="ORF">ADN01_12910</name>
    <name evidence="10" type="ORF">ADN01_13165</name>
</gene>
<comment type="similarity">
    <text evidence="6">Belongs to the complex I subunit 2 family.</text>
</comment>
<evidence type="ECO:0000256" key="1">
    <source>
        <dbReference type="ARBA" id="ARBA00004127"/>
    </source>
</evidence>
<comment type="catalytic activity">
    <reaction evidence="6">
        <text>a quinone + NADH + 5 H(+)(in) = a quinol + NAD(+) + 4 H(+)(out)</text>
        <dbReference type="Rhea" id="RHEA:57888"/>
        <dbReference type="ChEBI" id="CHEBI:15378"/>
        <dbReference type="ChEBI" id="CHEBI:24646"/>
        <dbReference type="ChEBI" id="CHEBI:57540"/>
        <dbReference type="ChEBI" id="CHEBI:57945"/>
        <dbReference type="ChEBI" id="CHEBI:132124"/>
    </reaction>
</comment>
<keyword evidence="6" id="KW-0813">Transport</keyword>
<dbReference type="EMBL" id="LGCM01000045">
    <property type="protein sequence ID" value="KPL79847.1"/>
    <property type="molecule type" value="Genomic_DNA"/>
</dbReference>
<name>A0A0P6XWN7_9CHLR</name>
<feature type="transmembrane region" description="Helical" evidence="6">
    <location>
        <begin position="326"/>
        <end position="350"/>
    </location>
</feature>
<dbReference type="STRING" id="229921.ADN01_12910"/>
<evidence type="ECO:0000313" key="9">
    <source>
        <dbReference type="EMBL" id="KPL79847.1"/>
    </source>
</evidence>
<keyword evidence="3 6" id="KW-0812">Transmembrane</keyword>
<dbReference type="GO" id="GO:0005886">
    <property type="term" value="C:plasma membrane"/>
    <property type="evidence" value="ECO:0007669"/>
    <property type="project" value="UniProtKB-SubCell"/>
</dbReference>
<evidence type="ECO:0000256" key="4">
    <source>
        <dbReference type="ARBA" id="ARBA00022989"/>
    </source>
</evidence>
<dbReference type="InterPro" id="IPR001750">
    <property type="entry name" value="ND/Mrp_TM"/>
</dbReference>
<feature type="domain" description="NADH:quinone oxidoreductase/Mrp antiporter transmembrane" evidence="8">
    <location>
        <begin position="122"/>
        <end position="422"/>
    </location>
</feature>
<feature type="transmembrane region" description="Helical" evidence="6">
    <location>
        <begin position="271"/>
        <end position="290"/>
    </location>
</feature>
<comment type="subcellular location">
    <subcellularLocation>
        <location evidence="6">Cell membrane</location>
        <topology evidence="6">Multi-pass membrane protein</topology>
    </subcellularLocation>
    <subcellularLocation>
        <location evidence="1">Endomembrane system</location>
        <topology evidence="1">Multi-pass membrane protein</topology>
    </subcellularLocation>
    <subcellularLocation>
        <location evidence="7">Membrane</location>
        <topology evidence="7">Multi-pass membrane protein</topology>
    </subcellularLocation>
</comment>
<dbReference type="HAMAP" id="MF_00445">
    <property type="entry name" value="NDH1_NuoN_1"/>
    <property type="match status" value="1"/>
</dbReference>
<accession>A0A0P6XWN7</accession>
<comment type="function">
    <text evidence="6">NDH-1 shuttles electrons from NADH, via FMN and iron-sulfur (Fe-S) centers, to quinones in the respiratory chain. The immediate electron acceptor for the enzyme in this species is believed to be ubiquinone. Couples the redox reaction to proton translocation (for every two electrons transferred, four hydrogen ions are translocated across the cytoplasmic membrane), and thus conserves the redox energy in a proton gradient.</text>
</comment>
<dbReference type="PRINTS" id="PR01434">
    <property type="entry name" value="NADHDHGNASE5"/>
</dbReference>
<sequence>MTLNDLITILPLAFLAAWGVLLLLVDLWIPANRKGLTAILAAGGLAVTLGLTLARGQHSLEAFNGMVSVDGFAVFLDVIFLGSGLAGIALAYDYLKRTHIERGEYYSLLLFTVAGMMLMTYANDLVIVFLALELLSLPLYVMAGFARLQLLSEEAALKYFLMGAFSSTFVLYGVALIFGATARTDLPGVVAAVQGGTANPVFFLVGAAMLLVGFGFKSAVMPFHMWAPDVYQGSPSSVTAFMTVGAKAAGFAALLRVFVVAFQSISADMTPILWALAALTMFGGNILAIAQSNIKRMLAYASIAQSGYMLMAFVPYGQGAVLKDTIAAMLFFLVTYSLATLGAWAVVIALEKEENKDLEIADYAGLGRKYPWLGAAMTVFMLSFTGMPLTLGFWGKFYLFSTAVEGGFTGLALVGLLTSLISAYYYLRVVVYMFMKPGEPTLTQDPWIQLTALVSAFLVVALSLFPGPLLDYASAALMLLR</sequence>
<protein>
    <recommendedName>
        <fullName evidence="6">NADH-quinone oxidoreductase subunit N</fullName>
        <ecNumber evidence="6">7.1.1.-</ecNumber>
    </recommendedName>
    <alternativeName>
        <fullName evidence="6">NADH dehydrogenase I subunit N</fullName>
    </alternativeName>
    <alternativeName>
        <fullName evidence="6">NDH-1 subunit N</fullName>
    </alternativeName>
</protein>
<dbReference type="InterPro" id="IPR010096">
    <property type="entry name" value="NADH-Q_OxRdtase_suN/2"/>
</dbReference>
<evidence type="ECO:0000256" key="6">
    <source>
        <dbReference type="HAMAP-Rule" id="MF_00445"/>
    </source>
</evidence>
<evidence type="ECO:0000313" key="10">
    <source>
        <dbReference type="EMBL" id="KPL79872.1"/>
    </source>
</evidence>
<keyword evidence="5 6" id="KW-0472">Membrane</keyword>
<dbReference type="PATRIC" id="fig|229921.5.peg.3558"/>
<feature type="transmembrane region" description="Helical" evidence="6">
    <location>
        <begin position="74"/>
        <end position="92"/>
    </location>
</feature>
<evidence type="ECO:0000256" key="3">
    <source>
        <dbReference type="ARBA" id="ARBA00022692"/>
    </source>
</evidence>
<keyword evidence="6" id="KW-0830">Ubiquinone</keyword>
<dbReference type="GO" id="GO:0008137">
    <property type="term" value="F:NADH dehydrogenase (ubiquinone) activity"/>
    <property type="evidence" value="ECO:0007669"/>
    <property type="project" value="InterPro"/>
</dbReference>
<dbReference type="PANTHER" id="PTHR22773">
    <property type="entry name" value="NADH DEHYDROGENASE"/>
    <property type="match status" value="1"/>
</dbReference>
<dbReference type="GO" id="GO:0012505">
    <property type="term" value="C:endomembrane system"/>
    <property type="evidence" value="ECO:0007669"/>
    <property type="project" value="UniProtKB-SubCell"/>
</dbReference>
<dbReference type="EMBL" id="LGCM01000045">
    <property type="protein sequence ID" value="KPL79872.1"/>
    <property type="molecule type" value="Genomic_DNA"/>
</dbReference>
<feature type="transmembrane region" description="Helical" evidence="6">
    <location>
        <begin position="6"/>
        <end position="29"/>
    </location>
</feature>
<feature type="transmembrane region" description="Helical" evidence="6">
    <location>
        <begin position="370"/>
        <end position="394"/>
    </location>
</feature>